<feature type="compositionally biased region" description="Low complexity" evidence="10">
    <location>
        <begin position="35"/>
        <end position="48"/>
    </location>
</feature>
<accession>C1MMY6</accession>
<dbReference type="InterPro" id="IPR000453">
    <property type="entry name" value="Chorismate_synth"/>
</dbReference>
<proteinExistence type="inferred from homology"/>
<name>C1MMY6_MICPC</name>
<dbReference type="RefSeq" id="XP_003057489.1">
    <property type="nucleotide sequence ID" value="XM_003057443.1"/>
</dbReference>
<dbReference type="STRING" id="564608.C1MMY6"/>
<evidence type="ECO:0000313" key="12">
    <source>
        <dbReference type="Proteomes" id="UP000001876"/>
    </source>
</evidence>
<dbReference type="HAMAP" id="MF_00300">
    <property type="entry name" value="Chorismate_synth"/>
    <property type="match status" value="1"/>
</dbReference>
<dbReference type="PANTHER" id="PTHR21085:SF0">
    <property type="entry name" value="CHORISMATE SYNTHASE"/>
    <property type="match status" value="1"/>
</dbReference>
<comment type="similarity">
    <text evidence="3 9">Belongs to the chorismate synthase family.</text>
</comment>
<protein>
    <recommendedName>
        <fullName evidence="4 9">Chorismate synthase</fullName>
        <ecNumber evidence="4 9">4.2.3.5</ecNumber>
    </recommendedName>
</protein>
<evidence type="ECO:0000256" key="2">
    <source>
        <dbReference type="ARBA" id="ARBA00005044"/>
    </source>
</evidence>
<comment type="cofactor">
    <cofactor evidence="9">
        <name>FMNH2</name>
        <dbReference type="ChEBI" id="CHEBI:57618"/>
    </cofactor>
    <text evidence="9">Reduced FMN (FMNH(2)).</text>
</comment>
<feature type="region of interest" description="Disordered" evidence="10">
    <location>
        <begin position="27"/>
        <end position="55"/>
    </location>
</feature>
<dbReference type="GO" id="GO:0010181">
    <property type="term" value="F:FMN binding"/>
    <property type="evidence" value="ECO:0007669"/>
    <property type="project" value="TreeGrafter"/>
</dbReference>
<dbReference type="Gene3D" id="3.60.150.10">
    <property type="entry name" value="Chorismate synthase AroC"/>
    <property type="match status" value="1"/>
</dbReference>
<evidence type="ECO:0000256" key="4">
    <source>
        <dbReference type="ARBA" id="ARBA00013036"/>
    </source>
</evidence>
<dbReference type="UniPathway" id="UPA00053">
    <property type="reaction ID" value="UER00090"/>
</dbReference>
<comment type="function">
    <text evidence="8">Catalyzes the last common step of the biosynthesis of aromatic amino acids, produced via the shikimic acid pathway.</text>
</comment>
<dbReference type="FunFam" id="3.60.150.10:FF:000003">
    <property type="entry name" value="Chorismate synthase"/>
    <property type="match status" value="1"/>
</dbReference>
<dbReference type="KEGG" id="mpp:MICPUCDRAFT_46854"/>
<dbReference type="GO" id="GO:0005829">
    <property type="term" value="C:cytosol"/>
    <property type="evidence" value="ECO:0007669"/>
    <property type="project" value="TreeGrafter"/>
</dbReference>
<reference evidence="11 12" key="1">
    <citation type="journal article" date="2009" name="Science">
        <title>Green evolution and dynamic adaptations revealed by genomes of the marine picoeukaryotes Micromonas.</title>
        <authorList>
            <person name="Worden A.Z."/>
            <person name="Lee J.H."/>
            <person name="Mock T."/>
            <person name="Rouze P."/>
            <person name="Simmons M.P."/>
            <person name="Aerts A.L."/>
            <person name="Allen A.E."/>
            <person name="Cuvelier M.L."/>
            <person name="Derelle E."/>
            <person name="Everett M.V."/>
            <person name="Foulon E."/>
            <person name="Grimwood J."/>
            <person name="Gundlach H."/>
            <person name="Henrissat B."/>
            <person name="Napoli C."/>
            <person name="McDonald S.M."/>
            <person name="Parker M.S."/>
            <person name="Rombauts S."/>
            <person name="Salamov A."/>
            <person name="Von Dassow P."/>
            <person name="Badger J.H."/>
            <person name="Coutinho P.M."/>
            <person name="Demir E."/>
            <person name="Dubchak I."/>
            <person name="Gentemann C."/>
            <person name="Eikrem W."/>
            <person name="Gready J.E."/>
            <person name="John U."/>
            <person name="Lanier W."/>
            <person name="Lindquist E.A."/>
            <person name="Lucas S."/>
            <person name="Mayer K.F."/>
            <person name="Moreau H."/>
            <person name="Not F."/>
            <person name="Otillar R."/>
            <person name="Panaud O."/>
            <person name="Pangilinan J."/>
            <person name="Paulsen I."/>
            <person name="Piegu B."/>
            <person name="Poliakov A."/>
            <person name="Robbens S."/>
            <person name="Schmutz J."/>
            <person name="Toulza E."/>
            <person name="Wyss T."/>
            <person name="Zelensky A."/>
            <person name="Zhou K."/>
            <person name="Armbrust E.V."/>
            <person name="Bhattacharya D."/>
            <person name="Goodenough U.W."/>
            <person name="Van de Peer Y."/>
            <person name="Grigoriev I.V."/>
        </authorList>
    </citation>
    <scope>NUCLEOTIDE SEQUENCE [LARGE SCALE GENOMIC DNA]</scope>
    <source>
        <strain evidence="11 12">CCMP1545</strain>
    </source>
</reference>
<evidence type="ECO:0000256" key="5">
    <source>
        <dbReference type="ARBA" id="ARBA00022605"/>
    </source>
</evidence>
<keyword evidence="12" id="KW-1185">Reference proteome</keyword>
<dbReference type="PANTHER" id="PTHR21085">
    <property type="entry name" value="CHORISMATE SYNTHASE"/>
    <property type="match status" value="1"/>
</dbReference>
<comment type="catalytic activity">
    <reaction evidence="1 9">
        <text>5-O-(1-carboxyvinyl)-3-phosphoshikimate = chorismate + phosphate</text>
        <dbReference type="Rhea" id="RHEA:21020"/>
        <dbReference type="ChEBI" id="CHEBI:29748"/>
        <dbReference type="ChEBI" id="CHEBI:43474"/>
        <dbReference type="ChEBI" id="CHEBI:57701"/>
        <dbReference type="EC" id="4.2.3.5"/>
    </reaction>
</comment>
<keyword evidence="7 9" id="KW-0456">Lyase</keyword>
<dbReference type="PROSITE" id="PS00787">
    <property type="entry name" value="CHORISMATE_SYNTHASE_1"/>
    <property type="match status" value="1"/>
</dbReference>
<dbReference type="OrthoDB" id="1721239at2759"/>
<dbReference type="GO" id="GO:0008652">
    <property type="term" value="P:amino acid biosynthetic process"/>
    <property type="evidence" value="ECO:0007669"/>
    <property type="project" value="UniProtKB-KW"/>
</dbReference>
<comment type="pathway">
    <text evidence="2 9">Metabolic intermediate biosynthesis; chorismate biosynthesis; chorismate from D-erythrose 4-phosphate and phosphoenolpyruvate: step 7/7.</text>
</comment>
<dbReference type="EMBL" id="GG663737">
    <property type="protein sequence ID" value="EEH59134.1"/>
    <property type="molecule type" value="Genomic_DNA"/>
</dbReference>
<dbReference type="OMA" id="MLSINAV"/>
<evidence type="ECO:0000256" key="3">
    <source>
        <dbReference type="ARBA" id="ARBA00008014"/>
    </source>
</evidence>
<keyword evidence="6 9" id="KW-0057">Aromatic amino acid biosynthesis</keyword>
<sequence>MAAFTHHAVAIPPSAVRAPSVDGAARRSYGGAAIPPRVSPSSRRPSGRAVNKTTRANGSSFGRLFRVTTFGESHGGGVGCVVDGVPPRLQISRDELQMELDRRRPGQSRITTPRNEEDSCEILSGVGLDGVTLGTPIAVLVRNKDHRSQDYGEIAVAYRPSHADATYDMKYGVRAIAGGGRSSARETIGRVAAGAIAKKVLKVIAGTEILAYVSQVKDVRASGVDHQTFTMEDVEANIARCPNEDSANKMIAAIDEVRTRGDSCGGVVTCVVRNCPRGLGAPVFDKLEADLAKAMLSLPATKGFEVGSGFEGVDTTGSEHNDEFYMDPETGIRTRTNRSGGIQGGISNGELVELRIAFKPTSTITSAQNTVNRDGVDVELKARGRHDPCVVPRAVPMVESMVALVLVDHLMMHFAQCNLLGRDDYDDLVRGNMKTLYDPKFIGGTGTGGGGEMSTKDMSAAFSED</sequence>
<dbReference type="EC" id="4.2.3.5" evidence="4 9"/>
<dbReference type="InterPro" id="IPR035904">
    <property type="entry name" value="Chorismate_synth_AroC_sf"/>
</dbReference>
<dbReference type="eggNOG" id="KOG4492">
    <property type="taxonomic scope" value="Eukaryota"/>
</dbReference>
<evidence type="ECO:0000256" key="10">
    <source>
        <dbReference type="SAM" id="MobiDB-lite"/>
    </source>
</evidence>
<dbReference type="GO" id="GO:0009073">
    <property type="term" value="P:aromatic amino acid family biosynthetic process"/>
    <property type="evidence" value="ECO:0007669"/>
    <property type="project" value="UniProtKB-KW"/>
</dbReference>
<dbReference type="PROSITE" id="PS00788">
    <property type="entry name" value="CHORISMATE_SYNTHASE_2"/>
    <property type="match status" value="1"/>
</dbReference>
<dbReference type="Proteomes" id="UP000001876">
    <property type="component" value="Unassembled WGS sequence"/>
</dbReference>
<dbReference type="Pfam" id="PF01264">
    <property type="entry name" value="Chorismate_synt"/>
    <property type="match status" value="1"/>
</dbReference>
<dbReference type="AlphaFoldDB" id="C1MMY6"/>
<dbReference type="GO" id="GO:0004107">
    <property type="term" value="F:chorismate synthase activity"/>
    <property type="evidence" value="ECO:0007669"/>
    <property type="project" value="UniProtKB-EC"/>
</dbReference>
<evidence type="ECO:0000256" key="6">
    <source>
        <dbReference type="ARBA" id="ARBA00023141"/>
    </source>
</evidence>
<dbReference type="SUPFAM" id="SSF103263">
    <property type="entry name" value="Chorismate synthase, AroC"/>
    <property type="match status" value="1"/>
</dbReference>
<dbReference type="GO" id="GO:0009423">
    <property type="term" value="P:chorismate biosynthetic process"/>
    <property type="evidence" value="ECO:0007669"/>
    <property type="project" value="UniProtKB-UniPathway"/>
</dbReference>
<evidence type="ECO:0000313" key="11">
    <source>
        <dbReference type="EMBL" id="EEH59134.1"/>
    </source>
</evidence>
<evidence type="ECO:0000256" key="8">
    <source>
        <dbReference type="ARBA" id="ARBA00053861"/>
    </source>
</evidence>
<evidence type="ECO:0000256" key="7">
    <source>
        <dbReference type="ARBA" id="ARBA00023239"/>
    </source>
</evidence>
<evidence type="ECO:0000256" key="9">
    <source>
        <dbReference type="RuleBase" id="RU000605"/>
    </source>
</evidence>
<evidence type="ECO:0000256" key="1">
    <source>
        <dbReference type="ARBA" id="ARBA00001852"/>
    </source>
</evidence>
<dbReference type="PROSITE" id="PS00789">
    <property type="entry name" value="CHORISMATE_SYNTHASE_3"/>
    <property type="match status" value="1"/>
</dbReference>
<dbReference type="NCBIfam" id="TIGR00033">
    <property type="entry name" value="aroC"/>
    <property type="match status" value="1"/>
</dbReference>
<dbReference type="GeneID" id="9682447"/>
<keyword evidence="5 9" id="KW-0028">Amino-acid biosynthesis</keyword>
<organism evidence="12">
    <name type="scientific">Micromonas pusilla (strain CCMP1545)</name>
    <name type="common">Picoplanktonic green alga</name>
    <dbReference type="NCBI Taxonomy" id="564608"/>
    <lineage>
        <taxon>Eukaryota</taxon>
        <taxon>Viridiplantae</taxon>
        <taxon>Chlorophyta</taxon>
        <taxon>Mamiellophyceae</taxon>
        <taxon>Mamiellales</taxon>
        <taxon>Mamiellaceae</taxon>
        <taxon>Micromonas</taxon>
    </lineage>
</organism>
<dbReference type="InterPro" id="IPR020541">
    <property type="entry name" value="Chorismate_synthase_CS"/>
</dbReference>
<dbReference type="CDD" id="cd07304">
    <property type="entry name" value="Chorismate_synthase"/>
    <property type="match status" value="1"/>
</dbReference>
<dbReference type="NCBIfam" id="NF003793">
    <property type="entry name" value="PRK05382.1"/>
    <property type="match status" value="1"/>
</dbReference>
<gene>
    <name evidence="11" type="ORF">MICPUCDRAFT_46854</name>
</gene>